<dbReference type="Gene3D" id="3.30.70.330">
    <property type="match status" value="1"/>
</dbReference>
<sequence length="170" mass="19190">MSYFKLKLCFPKISTDTSANLRPNLIPTKKVDLLLSVQKQEDEEKNIHKILHSFTPSQLLQVLEVAAILHPFILFTILSILDYNPSLCNLFIRYLGPKTTSETLHNFFSSEYGEVEEAKVIFDKATGNSKGCGFVTFKDVESFLLALKNPIKKIEGFVVSYTSSICVDFS</sequence>
<dbReference type="SMART" id="SM00360">
    <property type="entry name" value="RRM"/>
    <property type="match status" value="1"/>
</dbReference>
<protein>
    <recommendedName>
        <fullName evidence="3">RRM domain-containing protein</fullName>
    </recommendedName>
</protein>
<organism evidence="4 5">
    <name type="scientific">Cinchona calisaya</name>
    <dbReference type="NCBI Taxonomy" id="153742"/>
    <lineage>
        <taxon>Eukaryota</taxon>
        <taxon>Viridiplantae</taxon>
        <taxon>Streptophyta</taxon>
        <taxon>Embryophyta</taxon>
        <taxon>Tracheophyta</taxon>
        <taxon>Spermatophyta</taxon>
        <taxon>Magnoliopsida</taxon>
        <taxon>eudicotyledons</taxon>
        <taxon>Gunneridae</taxon>
        <taxon>Pentapetalae</taxon>
        <taxon>asterids</taxon>
        <taxon>lamiids</taxon>
        <taxon>Gentianales</taxon>
        <taxon>Rubiaceae</taxon>
        <taxon>Cinchonoideae</taxon>
        <taxon>Cinchoneae</taxon>
        <taxon>Cinchona</taxon>
    </lineage>
</organism>
<feature type="domain" description="RRM" evidence="3">
    <location>
        <begin position="88"/>
        <end position="170"/>
    </location>
</feature>
<evidence type="ECO:0000313" key="5">
    <source>
        <dbReference type="Proteomes" id="UP001630127"/>
    </source>
</evidence>
<name>A0ABD2YRY7_9GENT</name>
<dbReference type="EMBL" id="JBJUIK010000012">
    <property type="protein sequence ID" value="KAL3508765.1"/>
    <property type="molecule type" value="Genomic_DNA"/>
</dbReference>
<evidence type="ECO:0000259" key="3">
    <source>
        <dbReference type="PROSITE" id="PS50102"/>
    </source>
</evidence>
<keyword evidence="5" id="KW-1185">Reference proteome</keyword>
<gene>
    <name evidence="4" type="ORF">ACH5RR_028166</name>
</gene>
<keyword evidence="1 2" id="KW-0694">RNA-binding</keyword>
<dbReference type="SUPFAM" id="SSF54928">
    <property type="entry name" value="RNA-binding domain, RBD"/>
    <property type="match status" value="1"/>
</dbReference>
<dbReference type="PANTHER" id="PTHR48024:SF25">
    <property type="entry name" value="UBP1-ASSOCIATED PROTEIN 2C"/>
    <property type="match status" value="1"/>
</dbReference>
<dbReference type="PANTHER" id="PTHR48024">
    <property type="entry name" value="GEO13361P1-RELATED"/>
    <property type="match status" value="1"/>
</dbReference>
<evidence type="ECO:0000256" key="2">
    <source>
        <dbReference type="PROSITE-ProRule" id="PRU00176"/>
    </source>
</evidence>
<dbReference type="InterPro" id="IPR012677">
    <property type="entry name" value="Nucleotide-bd_a/b_plait_sf"/>
</dbReference>
<comment type="caution">
    <text evidence="4">The sequence shown here is derived from an EMBL/GenBank/DDBJ whole genome shotgun (WGS) entry which is preliminary data.</text>
</comment>
<dbReference type="Pfam" id="PF00076">
    <property type="entry name" value="RRM_1"/>
    <property type="match status" value="1"/>
</dbReference>
<evidence type="ECO:0000256" key="1">
    <source>
        <dbReference type="ARBA" id="ARBA00022884"/>
    </source>
</evidence>
<dbReference type="GO" id="GO:0003723">
    <property type="term" value="F:RNA binding"/>
    <property type="evidence" value="ECO:0007669"/>
    <property type="project" value="UniProtKB-UniRule"/>
</dbReference>
<dbReference type="InterPro" id="IPR050886">
    <property type="entry name" value="RNA-binding_reg"/>
</dbReference>
<dbReference type="PROSITE" id="PS50102">
    <property type="entry name" value="RRM"/>
    <property type="match status" value="1"/>
</dbReference>
<dbReference type="InterPro" id="IPR035979">
    <property type="entry name" value="RBD_domain_sf"/>
</dbReference>
<dbReference type="Proteomes" id="UP001630127">
    <property type="component" value="Unassembled WGS sequence"/>
</dbReference>
<evidence type="ECO:0000313" key="4">
    <source>
        <dbReference type="EMBL" id="KAL3508765.1"/>
    </source>
</evidence>
<dbReference type="AlphaFoldDB" id="A0ABD2YRY7"/>
<proteinExistence type="predicted"/>
<reference evidence="4 5" key="1">
    <citation type="submission" date="2024-11" db="EMBL/GenBank/DDBJ databases">
        <title>A near-complete genome assembly of Cinchona calisaya.</title>
        <authorList>
            <person name="Lian D.C."/>
            <person name="Zhao X.W."/>
            <person name="Wei L."/>
        </authorList>
    </citation>
    <scope>NUCLEOTIDE SEQUENCE [LARGE SCALE GENOMIC DNA]</scope>
    <source>
        <tissue evidence="4">Nenye</tissue>
    </source>
</reference>
<accession>A0ABD2YRY7</accession>
<dbReference type="InterPro" id="IPR000504">
    <property type="entry name" value="RRM_dom"/>
</dbReference>